<dbReference type="OrthoDB" id="275715at2759"/>
<dbReference type="PANTHER" id="PTHR13166:SF7">
    <property type="entry name" value="LYR MOTIF-CONTAINING PROTEIN 4"/>
    <property type="match status" value="1"/>
</dbReference>
<evidence type="ECO:0000313" key="3">
    <source>
        <dbReference type="EMBL" id="PXF50097.1"/>
    </source>
</evidence>
<dbReference type="CDD" id="cd20264">
    <property type="entry name" value="Complex1_LYR_LYRM4"/>
    <property type="match status" value="1"/>
</dbReference>
<dbReference type="PANTHER" id="PTHR13166">
    <property type="entry name" value="PROTEIN C6ORF149"/>
    <property type="match status" value="1"/>
</dbReference>
<accession>A0A2V3J8V5</accession>
<comment type="caution">
    <text evidence="3">The sequence shown here is derived from an EMBL/GenBank/DDBJ whole genome shotgun (WGS) entry which is preliminary data.</text>
</comment>
<feature type="domain" description="Complex 1 LYR protein" evidence="2">
    <location>
        <begin position="83"/>
        <end position="139"/>
    </location>
</feature>
<keyword evidence="4" id="KW-1185">Reference proteome</keyword>
<reference evidence="3 4" key="1">
    <citation type="journal article" date="2018" name="Mol. Biol. Evol.">
        <title>Analysis of the draft genome of the red seaweed Gracilariopsis chorda provides insights into genome size evolution in Rhodophyta.</title>
        <authorList>
            <person name="Lee J."/>
            <person name="Yang E.C."/>
            <person name="Graf L."/>
            <person name="Yang J.H."/>
            <person name="Qiu H."/>
            <person name="Zel Zion U."/>
            <person name="Chan C.X."/>
            <person name="Stephens T.G."/>
            <person name="Weber A.P.M."/>
            <person name="Boo G.H."/>
            <person name="Boo S.M."/>
            <person name="Kim K.M."/>
            <person name="Shin Y."/>
            <person name="Jung M."/>
            <person name="Lee S.J."/>
            <person name="Yim H.S."/>
            <person name="Lee J.H."/>
            <person name="Bhattacharya D."/>
            <person name="Yoon H.S."/>
        </authorList>
    </citation>
    <scope>NUCLEOTIDE SEQUENCE [LARGE SCALE GENOMIC DNA]</scope>
    <source>
        <strain evidence="3 4">SKKU-2015</strain>
        <tissue evidence="3">Whole body</tissue>
    </source>
</reference>
<dbReference type="InterPro" id="IPR008011">
    <property type="entry name" value="Complex1_LYR_dom"/>
</dbReference>
<evidence type="ECO:0000259" key="2">
    <source>
        <dbReference type="Pfam" id="PF05347"/>
    </source>
</evidence>
<dbReference type="Pfam" id="PF05347">
    <property type="entry name" value="Complex1_LYR"/>
    <property type="match status" value="1"/>
</dbReference>
<dbReference type="InterPro" id="IPR045297">
    <property type="entry name" value="Complex1_LYR_LYRM4"/>
</dbReference>
<dbReference type="GO" id="GO:1990221">
    <property type="term" value="C:L-cysteine desulfurase complex"/>
    <property type="evidence" value="ECO:0007669"/>
    <property type="project" value="TreeGrafter"/>
</dbReference>
<dbReference type="STRING" id="448386.A0A2V3J8V5"/>
<dbReference type="GO" id="GO:0005739">
    <property type="term" value="C:mitochondrion"/>
    <property type="evidence" value="ECO:0007669"/>
    <property type="project" value="TreeGrafter"/>
</dbReference>
<name>A0A2V3J8V5_9FLOR</name>
<dbReference type="EMBL" id="NBIV01000001">
    <property type="protein sequence ID" value="PXF50097.1"/>
    <property type="molecule type" value="Genomic_DNA"/>
</dbReference>
<evidence type="ECO:0000256" key="1">
    <source>
        <dbReference type="ARBA" id="ARBA00009508"/>
    </source>
</evidence>
<sequence length="163" mass="19130">MWWGAVPCSVDLSQNWSTNTRVHTFAFTCTGLRLRSRRSSARIRTSQPISTRLPRAALHHLLLGSWSIRTVYYTEAMSVSTRDILKLYKTLLRYGSRFSDYNFREYAIRRTKDAFHEHKSETNPEKIRALYYRGVNNLAVLKRQTAISQMFKTDPVIIEQQPR</sequence>
<proteinExistence type="inferred from homology"/>
<dbReference type="Proteomes" id="UP000247409">
    <property type="component" value="Unassembled WGS sequence"/>
</dbReference>
<dbReference type="InterPro" id="IPR051522">
    <property type="entry name" value="ISC_assembly_LYR"/>
</dbReference>
<dbReference type="GO" id="GO:0016226">
    <property type="term" value="P:iron-sulfur cluster assembly"/>
    <property type="evidence" value="ECO:0007669"/>
    <property type="project" value="InterPro"/>
</dbReference>
<protein>
    <submittedName>
        <fullName evidence="3">LYR motif-containing protein 4</fullName>
    </submittedName>
</protein>
<evidence type="ECO:0000313" key="4">
    <source>
        <dbReference type="Proteomes" id="UP000247409"/>
    </source>
</evidence>
<gene>
    <name evidence="3" type="ORF">BWQ96_00257</name>
</gene>
<organism evidence="3 4">
    <name type="scientific">Gracilariopsis chorda</name>
    <dbReference type="NCBI Taxonomy" id="448386"/>
    <lineage>
        <taxon>Eukaryota</taxon>
        <taxon>Rhodophyta</taxon>
        <taxon>Florideophyceae</taxon>
        <taxon>Rhodymeniophycidae</taxon>
        <taxon>Gracilariales</taxon>
        <taxon>Gracilariaceae</taxon>
        <taxon>Gracilariopsis</taxon>
    </lineage>
</organism>
<comment type="similarity">
    <text evidence="1">Belongs to the complex I LYR family.</text>
</comment>
<dbReference type="AlphaFoldDB" id="A0A2V3J8V5"/>